<dbReference type="STRING" id="56408.A0A1E5RP51"/>
<dbReference type="OrthoDB" id="2746at2759"/>
<evidence type="ECO:0000313" key="4">
    <source>
        <dbReference type="Proteomes" id="UP000095728"/>
    </source>
</evidence>
<dbReference type="SUPFAM" id="SSF117916">
    <property type="entry name" value="Fe-S cluster assembly (FSCA) domain-like"/>
    <property type="match status" value="1"/>
</dbReference>
<dbReference type="PANTHER" id="PTHR12377:SF0">
    <property type="entry name" value="CYTOSOLIC IRON-SULFUR ASSEMBLY COMPONENT 2B"/>
    <property type="match status" value="1"/>
</dbReference>
<dbReference type="GO" id="GO:0007059">
    <property type="term" value="P:chromosome segregation"/>
    <property type="evidence" value="ECO:0007669"/>
    <property type="project" value="UniProtKB-KW"/>
</dbReference>
<evidence type="ECO:0000256" key="2">
    <source>
        <dbReference type="ARBA" id="ARBA00022829"/>
    </source>
</evidence>
<name>A0A1E5RP51_9ASCO</name>
<comment type="caution">
    <text evidence="3">The sequence shown here is derived from an EMBL/GenBank/DDBJ whole genome shotgun (WGS) entry which is preliminary data.</text>
</comment>
<dbReference type="InterPro" id="IPR039796">
    <property type="entry name" value="MIP18"/>
</dbReference>
<dbReference type="FunFam" id="3.30.300.130:FF:000004">
    <property type="entry name" value="cytosolic iron-sulfur assembly component 2A"/>
    <property type="match status" value="1"/>
</dbReference>
<sequence length="246" mass="27249">MSEFINENPNVLDSSQLPKRKVEDAEGELLHSSDITPNFASCSQWKQLKNIITDEESNIFKVFNTTSALLRLQNNIAKKTIGSDDILADGIAKESSPSLGDLAKSFKNEETDPRVDLLDSQEIYDLIAHISDPEHPLTLGQLSVVNLQDIEVIDRSSAQTKMGEVVVKITPTITHCSLATLIGLGIRVRLERSLSPRFRITILLKKGTHQSENQVNKQLNDKERVAAACENDQLLGVISKMLSTCK</sequence>
<accession>A0A1E5RP51</accession>
<keyword evidence="4" id="KW-1185">Reference proteome</keyword>
<dbReference type="Proteomes" id="UP000095728">
    <property type="component" value="Unassembled WGS sequence"/>
</dbReference>
<dbReference type="PANTHER" id="PTHR12377">
    <property type="entry name" value="CYTOSOLIC IRON-SULFUR ASSEMBLY COMPONENT 2B-RELATED"/>
    <property type="match status" value="1"/>
</dbReference>
<protein>
    <submittedName>
        <fullName evidence="3">MIP18 family protein</fullName>
    </submittedName>
</protein>
<dbReference type="EMBL" id="LPNM01000005">
    <property type="protein sequence ID" value="OEJ88660.1"/>
    <property type="molecule type" value="Genomic_DNA"/>
</dbReference>
<keyword evidence="2" id="KW-0159">Chromosome partition</keyword>
<dbReference type="GO" id="GO:0051604">
    <property type="term" value="P:protein maturation"/>
    <property type="evidence" value="ECO:0007669"/>
    <property type="project" value="InterPro"/>
</dbReference>
<dbReference type="Gene3D" id="3.30.300.130">
    <property type="entry name" value="Fe-S cluster assembly (FSCA)"/>
    <property type="match status" value="1"/>
</dbReference>
<dbReference type="Gene3D" id="6.10.250.1280">
    <property type="match status" value="1"/>
</dbReference>
<organism evidence="3 4">
    <name type="scientific">Hanseniaspora osmophila</name>
    <dbReference type="NCBI Taxonomy" id="56408"/>
    <lineage>
        <taxon>Eukaryota</taxon>
        <taxon>Fungi</taxon>
        <taxon>Dikarya</taxon>
        <taxon>Ascomycota</taxon>
        <taxon>Saccharomycotina</taxon>
        <taxon>Saccharomycetes</taxon>
        <taxon>Saccharomycodales</taxon>
        <taxon>Saccharomycodaceae</taxon>
        <taxon>Hanseniaspora</taxon>
    </lineage>
</organism>
<proteinExistence type="inferred from homology"/>
<evidence type="ECO:0000313" key="3">
    <source>
        <dbReference type="EMBL" id="OEJ88660.1"/>
    </source>
</evidence>
<comment type="similarity">
    <text evidence="1">Belongs to the MIP18 family.</text>
</comment>
<evidence type="ECO:0000256" key="1">
    <source>
        <dbReference type="ARBA" id="ARBA00010381"/>
    </source>
</evidence>
<dbReference type="InterPro" id="IPR034904">
    <property type="entry name" value="FSCA_dom_sf"/>
</dbReference>
<dbReference type="AlphaFoldDB" id="A0A1E5RP51"/>
<gene>
    <name evidence="3" type="ORF">AWRI3579_g737</name>
</gene>
<dbReference type="InParanoid" id="A0A1E5RP51"/>
<dbReference type="FunCoup" id="A0A1E5RP51">
    <property type="interactions" value="413"/>
</dbReference>
<reference evidence="4" key="1">
    <citation type="journal article" date="2016" name="Genome Announc.">
        <title>Genome sequences of three species of Hanseniaspora isolated from spontaneous wine fermentations.</title>
        <authorList>
            <person name="Sternes P.R."/>
            <person name="Lee D."/>
            <person name="Kutyna D.R."/>
            <person name="Borneman A.R."/>
        </authorList>
    </citation>
    <scope>NUCLEOTIDE SEQUENCE [LARGE SCALE GENOMIC DNA]</scope>
    <source>
        <strain evidence="4">AWRI3579</strain>
    </source>
</reference>